<comment type="similarity">
    <text evidence="1 3">Belongs to the short-chain dehydrogenases/reductases (SDR) family.</text>
</comment>
<dbReference type="Proteomes" id="UP001304300">
    <property type="component" value="Chromosome"/>
</dbReference>
<dbReference type="NCBIfam" id="NF006118">
    <property type="entry name" value="PRK08264.1-4"/>
    <property type="match status" value="1"/>
</dbReference>
<name>A0AAQ3LEH1_9BACT</name>
<keyword evidence="5" id="KW-1185">Reference proteome</keyword>
<dbReference type="RefSeq" id="WP_317834950.1">
    <property type="nucleotide sequence ID" value="NZ_CP136920.1"/>
</dbReference>
<protein>
    <submittedName>
        <fullName evidence="4">SDR family oxidoreductase</fullName>
    </submittedName>
</protein>
<evidence type="ECO:0000313" key="4">
    <source>
        <dbReference type="EMBL" id="WOO42430.1"/>
    </source>
</evidence>
<dbReference type="InterPro" id="IPR002347">
    <property type="entry name" value="SDR_fam"/>
</dbReference>
<dbReference type="AlphaFoldDB" id="A0AAQ3LEH1"/>
<dbReference type="PRINTS" id="PR00080">
    <property type="entry name" value="SDRFAMILY"/>
</dbReference>
<keyword evidence="2" id="KW-0560">Oxidoreductase</keyword>
<dbReference type="Gene3D" id="3.40.50.720">
    <property type="entry name" value="NAD(P)-binding Rossmann-like Domain"/>
    <property type="match status" value="1"/>
</dbReference>
<evidence type="ECO:0000256" key="1">
    <source>
        <dbReference type="ARBA" id="ARBA00006484"/>
    </source>
</evidence>
<proteinExistence type="inferred from homology"/>
<dbReference type="GO" id="GO:0016491">
    <property type="term" value="F:oxidoreductase activity"/>
    <property type="evidence" value="ECO:0007669"/>
    <property type="project" value="UniProtKB-KW"/>
</dbReference>
<dbReference type="PANTHER" id="PTHR44169">
    <property type="entry name" value="NADPH-DEPENDENT 1-ACYLDIHYDROXYACETONE PHOSPHATE REDUCTASE"/>
    <property type="match status" value="1"/>
</dbReference>
<dbReference type="InterPro" id="IPR020904">
    <property type="entry name" value="Sc_DH/Rdtase_CS"/>
</dbReference>
<dbReference type="PRINTS" id="PR00081">
    <property type="entry name" value="GDHRDH"/>
</dbReference>
<evidence type="ECO:0000313" key="5">
    <source>
        <dbReference type="Proteomes" id="UP001304300"/>
    </source>
</evidence>
<dbReference type="EMBL" id="CP136920">
    <property type="protein sequence ID" value="WOO42430.1"/>
    <property type="molecule type" value="Genomic_DNA"/>
</dbReference>
<dbReference type="Pfam" id="PF00106">
    <property type="entry name" value="adh_short"/>
    <property type="match status" value="1"/>
</dbReference>
<dbReference type="SUPFAM" id="SSF51735">
    <property type="entry name" value="NAD(P)-binding Rossmann-fold domains"/>
    <property type="match status" value="1"/>
</dbReference>
<dbReference type="InterPro" id="IPR036291">
    <property type="entry name" value="NAD(P)-bd_dom_sf"/>
</dbReference>
<evidence type="ECO:0000256" key="3">
    <source>
        <dbReference type="RuleBase" id="RU000363"/>
    </source>
</evidence>
<sequence>MHLENKTIVVTGTNRGIGKALVTELLKRNVRKVYATARNIDHIESYGDARVVPLKLDITNEEQVKAVAKEASDTDLLINNAGAAEYISAMDGPPKMIERDMNTNYYGTLNMMRAFVPVLEKKSVSAIANVVSIVAFVNFPNLGGYCASKAALYSITQGARIELKHKCINVHSINPGPIDTDMAKGSDVDKTSPEETARNILDGLEADEADIFPDQIGRAMFDTWLKHYRDLEHMVASMLKSA</sequence>
<gene>
    <name evidence="4" type="ORF">RZN69_04960</name>
</gene>
<accession>A0AAQ3LEH1</accession>
<reference evidence="4 5" key="1">
    <citation type="submission" date="2023-10" db="EMBL/GenBank/DDBJ databases">
        <title>Rubellicoccus peritrichatus gen. nov., sp. nov., isolated from an algae of coral reef tank.</title>
        <authorList>
            <person name="Luo J."/>
        </authorList>
    </citation>
    <scope>NUCLEOTIDE SEQUENCE [LARGE SCALE GENOMIC DNA]</scope>
    <source>
        <strain evidence="4 5">CR14</strain>
    </source>
</reference>
<organism evidence="4 5">
    <name type="scientific">Rubellicoccus peritrichatus</name>
    <dbReference type="NCBI Taxonomy" id="3080537"/>
    <lineage>
        <taxon>Bacteria</taxon>
        <taxon>Pseudomonadati</taxon>
        <taxon>Verrucomicrobiota</taxon>
        <taxon>Opitutia</taxon>
        <taxon>Puniceicoccales</taxon>
        <taxon>Cerasicoccaceae</taxon>
        <taxon>Rubellicoccus</taxon>
    </lineage>
</organism>
<evidence type="ECO:0000256" key="2">
    <source>
        <dbReference type="ARBA" id="ARBA00023002"/>
    </source>
</evidence>
<dbReference type="PROSITE" id="PS00061">
    <property type="entry name" value="ADH_SHORT"/>
    <property type="match status" value="1"/>
</dbReference>
<dbReference type="KEGG" id="puo:RZN69_04960"/>
<dbReference type="PANTHER" id="PTHR44169:SF6">
    <property type="entry name" value="NADPH-DEPENDENT 1-ACYLDIHYDROXYACETONE PHOSPHATE REDUCTASE"/>
    <property type="match status" value="1"/>
</dbReference>